<dbReference type="SUPFAM" id="SSF46626">
    <property type="entry name" value="Cytochrome c"/>
    <property type="match status" value="1"/>
</dbReference>
<evidence type="ECO:0000313" key="7">
    <source>
        <dbReference type="EMBL" id="MDL0088592.1"/>
    </source>
</evidence>
<dbReference type="PANTHER" id="PTHR33751:SF1">
    <property type="entry name" value="CBB3-TYPE CYTOCHROME C OXIDASE SUBUNIT FIXP"/>
    <property type="match status" value="1"/>
</dbReference>
<proteinExistence type="predicted"/>
<keyword evidence="5" id="KW-0732">Signal</keyword>
<evidence type="ECO:0000256" key="1">
    <source>
        <dbReference type="ARBA" id="ARBA00022617"/>
    </source>
</evidence>
<reference evidence="7" key="2">
    <citation type="journal article" date="2023" name="Microorganisms">
        <title>Isolation and Genomic Characteristics of Cat-Borne Campylobacter felis sp. nov. and Sheep-Borne Campylobacter ovis sp. nov.</title>
        <authorList>
            <person name="Wang H."/>
            <person name="Li Y."/>
            <person name="Gu Y."/>
            <person name="Zhou G."/>
            <person name="Chen X."/>
            <person name="Zhang X."/>
            <person name="Shao Z."/>
            <person name="Zhang J."/>
            <person name="Zhang M."/>
        </authorList>
    </citation>
    <scope>NUCLEOTIDE SEQUENCE</scope>
    <source>
        <strain evidence="7">PS10</strain>
    </source>
</reference>
<feature type="chain" id="PRO_5046863209" evidence="5">
    <location>
        <begin position="21"/>
        <end position="100"/>
    </location>
</feature>
<evidence type="ECO:0000256" key="5">
    <source>
        <dbReference type="SAM" id="SignalP"/>
    </source>
</evidence>
<evidence type="ECO:0000256" key="4">
    <source>
        <dbReference type="PROSITE-ProRule" id="PRU00433"/>
    </source>
</evidence>
<accession>A0ABT7HPF4</accession>
<dbReference type="PANTHER" id="PTHR33751">
    <property type="entry name" value="CBB3-TYPE CYTOCHROME C OXIDASE SUBUNIT FIXP"/>
    <property type="match status" value="1"/>
</dbReference>
<evidence type="ECO:0000259" key="6">
    <source>
        <dbReference type="PROSITE" id="PS51007"/>
    </source>
</evidence>
<keyword evidence="8" id="KW-1185">Reference proteome</keyword>
<evidence type="ECO:0000256" key="3">
    <source>
        <dbReference type="ARBA" id="ARBA00023004"/>
    </source>
</evidence>
<keyword evidence="2 4" id="KW-0479">Metal-binding</keyword>
<dbReference type="Pfam" id="PF00034">
    <property type="entry name" value="Cytochrom_C"/>
    <property type="match status" value="1"/>
</dbReference>
<dbReference type="InterPro" id="IPR036909">
    <property type="entry name" value="Cyt_c-like_dom_sf"/>
</dbReference>
<keyword evidence="3 4" id="KW-0408">Iron</keyword>
<comment type="caution">
    <text evidence="7">The sequence shown here is derived from an EMBL/GenBank/DDBJ whole genome shotgun (WGS) entry which is preliminary data.</text>
</comment>
<dbReference type="Proteomes" id="UP001173801">
    <property type="component" value="Unassembled WGS sequence"/>
</dbReference>
<feature type="signal peptide" evidence="5">
    <location>
        <begin position="1"/>
        <end position="20"/>
    </location>
</feature>
<reference evidence="7" key="1">
    <citation type="submission" date="2022-08" db="EMBL/GenBank/DDBJ databases">
        <authorList>
            <person name="Wang H."/>
        </authorList>
    </citation>
    <scope>NUCLEOTIDE SEQUENCE</scope>
    <source>
        <strain evidence="7">PS10</strain>
    </source>
</reference>
<evidence type="ECO:0000256" key="2">
    <source>
        <dbReference type="ARBA" id="ARBA00022723"/>
    </source>
</evidence>
<dbReference type="InterPro" id="IPR009056">
    <property type="entry name" value="Cyt_c-like_dom"/>
</dbReference>
<dbReference type="PROSITE" id="PS51007">
    <property type="entry name" value="CYTC"/>
    <property type="match status" value="1"/>
</dbReference>
<dbReference type="Gene3D" id="1.10.760.10">
    <property type="entry name" value="Cytochrome c-like domain"/>
    <property type="match status" value="1"/>
</dbReference>
<evidence type="ECO:0000313" key="8">
    <source>
        <dbReference type="Proteomes" id="UP001173801"/>
    </source>
</evidence>
<dbReference type="EMBL" id="JANURM010000003">
    <property type="protein sequence ID" value="MDL0088592.1"/>
    <property type="molecule type" value="Genomic_DNA"/>
</dbReference>
<keyword evidence="1 4" id="KW-0349">Heme</keyword>
<organism evidence="7 8">
    <name type="scientific">Campylobacter gastrosuis</name>
    <dbReference type="NCBI Taxonomy" id="2974576"/>
    <lineage>
        <taxon>Bacteria</taxon>
        <taxon>Pseudomonadati</taxon>
        <taxon>Campylobacterota</taxon>
        <taxon>Epsilonproteobacteria</taxon>
        <taxon>Campylobacterales</taxon>
        <taxon>Campylobacteraceae</taxon>
        <taxon>Campylobacter</taxon>
    </lineage>
</organism>
<dbReference type="InterPro" id="IPR050597">
    <property type="entry name" value="Cytochrome_c_Oxidase_Subunit"/>
</dbReference>
<protein>
    <submittedName>
        <fullName evidence="7">C-type cytochrome</fullName>
    </submittedName>
</protein>
<gene>
    <name evidence="7" type="ORF">NYG85_04295</name>
</gene>
<sequence>MKKILVISGVVAALATGALAADGATIYKKCVACHGAKAEKSFNNKVPVLTTLSKDEIVASVKSYKEGANKFGMGAMMKPIANPLSDDDINAVAEYIQTLK</sequence>
<feature type="domain" description="Cytochrome c" evidence="6">
    <location>
        <begin position="18"/>
        <end position="100"/>
    </location>
</feature>
<dbReference type="RefSeq" id="WP_284937248.1">
    <property type="nucleotide sequence ID" value="NZ_JANURM010000003.1"/>
</dbReference>
<name>A0ABT7HPF4_9BACT</name>